<reference evidence="1" key="1">
    <citation type="submission" date="2021-11" db="EMBL/GenBank/DDBJ databases">
        <title>Halomonas sp., isolated from a coastal aquaculture zone in Dongshan Bay.</title>
        <authorList>
            <person name="Lin W."/>
        </authorList>
    </citation>
    <scope>NUCLEOTIDE SEQUENCE</scope>
    <source>
        <strain evidence="1">Yzlin-01</strain>
    </source>
</reference>
<evidence type="ECO:0000313" key="2">
    <source>
        <dbReference type="Proteomes" id="UP001165542"/>
    </source>
</evidence>
<dbReference type="InterPro" id="IPR012902">
    <property type="entry name" value="N_methyl_site"/>
</dbReference>
<gene>
    <name evidence="1" type="ORF">LLY24_16035</name>
</gene>
<accession>A0ABT2EGX5</accession>
<evidence type="ECO:0000313" key="1">
    <source>
        <dbReference type="EMBL" id="MCS2610826.1"/>
    </source>
</evidence>
<dbReference type="Pfam" id="PF07963">
    <property type="entry name" value="N_methyl"/>
    <property type="match status" value="1"/>
</dbReference>
<dbReference type="EMBL" id="JAJISC010000008">
    <property type="protein sequence ID" value="MCS2610826.1"/>
    <property type="molecule type" value="Genomic_DNA"/>
</dbReference>
<sequence>MRRASQGFTLLELLIALAIGTVIVLGAGQLLLASLKAYRHVGEVNRQQEALVYVASVVVDDYRRHGAYASVDPRYSLECKPVHETQDLNEECSCTLRDHQTGTNPEPVVTFKSSPKHFGGQCAYDDDLVTTATPTYLTLFLPVGEQALTLHVSHRQAALDAWTTRP</sequence>
<comment type="caution">
    <text evidence="1">The sequence shown here is derived from an EMBL/GenBank/DDBJ whole genome shotgun (WGS) entry which is preliminary data.</text>
</comment>
<dbReference type="NCBIfam" id="TIGR02532">
    <property type="entry name" value="IV_pilin_GFxxxE"/>
    <property type="match status" value="1"/>
</dbReference>
<keyword evidence="2" id="KW-1185">Reference proteome</keyword>
<dbReference type="Proteomes" id="UP001165542">
    <property type="component" value="Unassembled WGS sequence"/>
</dbReference>
<protein>
    <submittedName>
        <fullName evidence="1">Prepilin-type N-terminal cleavage/methylation domain-containing protein</fullName>
    </submittedName>
</protein>
<name>A0ABT2EGX5_9GAMM</name>
<organism evidence="1 2">
    <name type="scientific">Halomonas dongshanensis</name>
    <dbReference type="NCBI Taxonomy" id="2890835"/>
    <lineage>
        <taxon>Bacteria</taxon>
        <taxon>Pseudomonadati</taxon>
        <taxon>Pseudomonadota</taxon>
        <taxon>Gammaproteobacteria</taxon>
        <taxon>Oceanospirillales</taxon>
        <taxon>Halomonadaceae</taxon>
        <taxon>Halomonas</taxon>
    </lineage>
</organism>
<dbReference type="PROSITE" id="PS00409">
    <property type="entry name" value="PROKAR_NTER_METHYL"/>
    <property type="match status" value="1"/>
</dbReference>
<proteinExistence type="predicted"/>
<dbReference type="RefSeq" id="WP_259037322.1">
    <property type="nucleotide sequence ID" value="NZ_JAJISC010000008.1"/>
</dbReference>